<protein>
    <submittedName>
        <fullName evidence="1">Uncharacterized protein</fullName>
    </submittedName>
</protein>
<evidence type="ECO:0000313" key="2">
    <source>
        <dbReference type="Proteomes" id="UP001214250"/>
    </source>
</evidence>
<reference evidence="1 2" key="1">
    <citation type="submission" date="2023-02" db="EMBL/GenBank/DDBJ databases">
        <title>Genome sequence of Lentisphaera profundi SAORIC-696.</title>
        <authorList>
            <person name="Kim e."/>
            <person name="Cho J.-C."/>
            <person name="Choi A."/>
            <person name="Kang I."/>
        </authorList>
    </citation>
    <scope>NUCLEOTIDE SEQUENCE [LARGE SCALE GENOMIC DNA]</scope>
    <source>
        <strain evidence="1 2">SAORIC-696</strain>
    </source>
</reference>
<evidence type="ECO:0000313" key="1">
    <source>
        <dbReference type="EMBL" id="WDE96753.1"/>
    </source>
</evidence>
<dbReference type="EMBL" id="CP117811">
    <property type="protein sequence ID" value="WDE96753.1"/>
    <property type="molecule type" value="Genomic_DNA"/>
</dbReference>
<sequence>MVAIEIDKILNNSQVILLGSAVVADEINSVLLKLSLLTDCTPIKFIQLLTGKSDVNLLKMFTESDSRFIKAMCKIIKDWGGFLGDRDNLLRIHGSRDLVITCPKDCLRIEKAGHLIAMTHALECQALLNQRIMIS</sequence>
<keyword evidence="2" id="KW-1185">Reference proteome</keyword>
<gene>
    <name evidence="1" type="ORF">PQO03_02110</name>
</gene>
<name>A0ABY7VRC0_9BACT</name>
<dbReference type="RefSeq" id="WP_274150818.1">
    <property type="nucleotide sequence ID" value="NZ_CP117811.1"/>
</dbReference>
<dbReference type="Proteomes" id="UP001214250">
    <property type="component" value="Chromosome 1"/>
</dbReference>
<proteinExistence type="predicted"/>
<organism evidence="1 2">
    <name type="scientific">Lentisphaera profundi</name>
    <dbReference type="NCBI Taxonomy" id="1658616"/>
    <lineage>
        <taxon>Bacteria</taxon>
        <taxon>Pseudomonadati</taxon>
        <taxon>Lentisphaerota</taxon>
        <taxon>Lentisphaeria</taxon>
        <taxon>Lentisphaerales</taxon>
        <taxon>Lentisphaeraceae</taxon>
        <taxon>Lentisphaera</taxon>
    </lineage>
</organism>
<accession>A0ABY7VRC0</accession>